<feature type="domain" description="TFIIS N-terminal" evidence="5">
    <location>
        <begin position="89"/>
        <end position="166"/>
    </location>
</feature>
<feature type="compositionally biased region" description="Gly residues" evidence="4">
    <location>
        <begin position="307"/>
        <end position="318"/>
    </location>
</feature>
<dbReference type="GO" id="GO:0005634">
    <property type="term" value="C:nucleus"/>
    <property type="evidence" value="ECO:0007669"/>
    <property type="project" value="UniProtKB-SubCell"/>
</dbReference>
<evidence type="ECO:0000313" key="7">
    <source>
        <dbReference type="Proteomes" id="UP000289738"/>
    </source>
</evidence>
<dbReference type="Pfam" id="PF08711">
    <property type="entry name" value="Med26"/>
    <property type="match status" value="1"/>
</dbReference>
<feature type="compositionally biased region" description="Pro residues" evidence="4">
    <location>
        <begin position="238"/>
        <end position="250"/>
    </location>
</feature>
<dbReference type="InterPro" id="IPR003617">
    <property type="entry name" value="TFIIS/CRSP70_N_sub"/>
</dbReference>
<proteinExistence type="predicted"/>
<evidence type="ECO:0000256" key="3">
    <source>
        <dbReference type="PROSITE-ProRule" id="PRU00649"/>
    </source>
</evidence>
<comment type="caution">
    <text evidence="6">The sequence shown here is derived from an EMBL/GenBank/DDBJ whole genome shotgun (WGS) entry which is preliminary data.</text>
</comment>
<gene>
    <name evidence="6" type="ORF">Ahy_A03g012064</name>
</gene>
<dbReference type="SUPFAM" id="SSF47676">
    <property type="entry name" value="Conserved domain common to transcription factors TFIIS, elongin A, CRSP70"/>
    <property type="match status" value="1"/>
</dbReference>
<comment type="subcellular location">
    <subcellularLocation>
        <location evidence="1 3">Nucleus</location>
    </subcellularLocation>
</comment>
<accession>A0A445DSG0</accession>
<name>A0A445DSG0_ARAHY</name>
<dbReference type="PROSITE" id="PS51319">
    <property type="entry name" value="TFIIS_N"/>
    <property type="match status" value="1"/>
</dbReference>
<dbReference type="CDD" id="cd00183">
    <property type="entry name" value="TFIIS_I"/>
    <property type="match status" value="1"/>
</dbReference>
<keyword evidence="2 3" id="KW-0539">Nucleus</keyword>
<dbReference type="PANTHER" id="PTHR47210">
    <property type="entry name" value="MEDIATOR OF RNA POLYMERASE II TRANSCRIPTION SUBUNIT 26C-RELATED"/>
    <property type="match status" value="1"/>
</dbReference>
<evidence type="ECO:0000256" key="2">
    <source>
        <dbReference type="ARBA" id="ARBA00023242"/>
    </source>
</evidence>
<feature type="region of interest" description="Disordered" evidence="4">
    <location>
        <begin position="174"/>
        <end position="263"/>
    </location>
</feature>
<dbReference type="OrthoDB" id="550309at2759"/>
<dbReference type="STRING" id="3818.A0A445DSG0"/>
<feature type="region of interest" description="Disordered" evidence="4">
    <location>
        <begin position="299"/>
        <end position="318"/>
    </location>
</feature>
<evidence type="ECO:0000313" key="6">
    <source>
        <dbReference type="EMBL" id="RYR66122.1"/>
    </source>
</evidence>
<dbReference type="InterPro" id="IPR035441">
    <property type="entry name" value="TFIIS/LEDGF_dom_sf"/>
</dbReference>
<keyword evidence="7" id="KW-1185">Reference proteome</keyword>
<sequence length="318" mass="35783">MDLDDFRSILDTAGVDVWAFFDAAIDVASTDNADELKRRRDGIVERLYAATATPPRCLNCEANAVEAHNQQNKSSEDEDLDPFGGLFDDEQKKILEIKHQLEDPHQSEDSLAELLQNLADMDITFQALEETDIGRNVNRLRKHSSSEVRRLVKLLVRKWKEIVDEWVKLKAPGEPATASTVIGDDEDSPQQRNQLNGHHQIPDFACSPNPENGNFESSEPKPIPRKEALPKPAQKSPSPLPSVPTPPPPQNRQKESNFDAERLASARKRLQENYKEAANAKKQRTIQVMDLHELPKPKAKNVFFGKNKGGMGSQGRKW</sequence>
<feature type="compositionally biased region" description="Basic and acidic residues" evidence="4">
    <location>
        <begin position="252"/>
        <end position="263"/>
    </location>
</feature>
<dbReference type="InterPro" id="IPR017923">
    <property type="entry name" value="TFIIS_N"/>
</dbReference>
<protein>
    <recommendedName>
        <fullName evidence="5">TFIIS N-terminal domain-containing protein</fullName>
    </recommendedName>
</protein>
<dbReference type="Proteomes" id="UP000289738">
    <property type="component" value="Chromosome A03"/>
</dbReference>
<evidence type="ECO:0000256" key="1">
    <source>
        <dbReference type="ARBA" id="ARBA00004123"/>
    </source>
</evidence>
<reference evidence="6 7" key="1">
    <citation type="submission" date="2019-01" db="EMBL/GenBank/DDBJ databases">
        <title>Sequencing of cultivated peanut Arachis hypogaea provides insights into genome evolution and oil improvement.</title>
        <authorList>
            <person name="Chen X."/>
        </authorList>
    </citation>
    <scope>NUCLEOTIDE SEQUENCE [LARGE SCALE GENOMIC DNA]</scope>
    <source>
        <strain evidence="7">cv. Fuhuasheng</strain>
        <tissue evidence="6">Leaves</tissue>
    </source>
</reference>
<dbReference type="EMBL" id="SDMP01000003">
    <property type="protein sequence ID" value="RYR66122.1"/>
    <property type="molecule type" value="Genomic_DNA"/>
</dbReference>
<evidence type="ECO:0000259" key="5">
    <source>
        <dbReference type="PROSITE" id="PS51319"/>
    </source>
</evidence>
<dbReference type="PANTHER" id="PTHR47210:SF1">
    <property type="entry name" value="MEDIATOR OF RNA POLYMERASE II TRANSCRIPTION SUBUNIT 26C-RELATED"/>
    <property type="match status" value="1"/>
</dbReference>
<organism evidence="6 7">
    <name type="scientific">Arachis hypogaea</name>
    <name type="common">Peanut</name>
    <dbReference type="NCBI Taxonomy" id="3818"/>
    <lineage>
        <taxon>Eukaryota</taxon>
        <taxon>Viridiplantae</taxon>
        <taxon>Streptophyta</taxon>
        <taxon>Embryophyta</taxon>
        <taxon>Tracheophyta</taxon>
        <taxon>Spermatophyta</taxon>
        <taxon>Magnoliopsida</taxon>
        <taxon>eudicotyledons</taxon>
        <taxon>Gunneridae</taxon>
        <taxon>Pentapetalae</taxon>
        <taxon>rosids</taxon>
        <taxon>fabids</taxon>
        <taxon>Fabales</taxon>
        <taxon>Fabaceae</taxon>
        <taxon>Papilionoideae</taxon>
        <taxon>50 kb inversion clade</taxon>
        <taxon>dalbergioids sensu lato</taxon>
        <taxon>Dalbergieae</taxon>
        <taxon>Pterocarpus clade</taxon>
        <taxon>Arachis</taxon>
    </lineage>
</organism>
<dbReference type="SMART" id="SM00509">
    <property type="entry name" value="TFS2N"/>
    <property type="match status" value="1"/>
</dbReference>
<dbReference type="AlphaFoldDB" id="A0A445DSG0"/>
<feature type="compositionally biased region" description="Basic and acidic residues" evidence="4">
    <location>
        <begin position="218"/>
        <end position="229"/>
    </location>
</feature>
<dbReference type="InterPro" id="IPR044790">
    <property type="entry name" value="MD26C-like"/>
</dbReference>
<evidence type="ECO:0000256" key="4">
    <source>
        <dbReference type="SAM" id="MobiDB-lite"/>
    </source>
</evidence>
<dbReference type="Gene3D" id="1.20.930.10">
    <property type="entry name" value="Conserved domain common to transcription factors TFIIS, elongin A, CRSP70"/>
    <property type="match status" value="1"/>
</dbReference>